<evidence type="ECO:0000313" key="2">
    <source>
        <dbReference type="EMBL" id="ELU05019.1"/>
    </source>
</evidence>
<reference evidence="2 4" key="2">
    <citation type="journal article" date="2013" name="Nature">
        <title>Insights into bilaterian evolution from three spiralian genomes.</title>
        <authorList>
            <person name="Simakov O."/>
            <person name="Marletaz F."/>
            <person name="Cho S.J."/>
            <person name="Edsinger-Gonzales E."/>
            <person name="Havlak P."/>
            <person name="Hellsten U."/>
            <person name="Kuo D.H."/>
            <person name="Larsson T."/>
            <person name="Lv J."/>
            <person name="Arendt D."/>
            <person name="Savage R."/>
            <person name="Osoegawa K."/>
            <person name="de Jong P."/>
            <person name="Grimwood J."/>
            <person name="Chapman J.A."/>
            <person name="Shapiro H."/>
            <person name="Aerts A."/>
            <person name="Otillar R.P."/>
            <person name="Terry A.Y."/>
            <person name="Boore J.L."/>
            <person name="Grigoriev I.V."/>
            <person name="Lindberg D.R."/>
            <person name="Seaver E.C."/>
            <person name="Weisblat D.A."/>
            <person name="Putnam N.H."/>
            <person name="Rokhsar D.S."/>
        </authorList>
    </citation>
    <scope>NUCLEOTIDE SEQUENCE</scope>
    <source>
        <strain evidence="2 4">I ESC-2004</strain>
    </source>
</reference>
<name>R7UEQ7_CAPTE</name>
<feature type="compositionally biased region" description="Basic residues" evidence="1">
    <location>
        <begin position="146"/>
        <end position="158"/>
    </location>
</feature>
<dbReference type="EMBL" id="KB301872">
    <property type="protein sequence ID" value="ELU05019.1"/>
    <property type="molecule type" value="Genomic_DNA"/>
</dbReference>
<organism evidence="2">
    <name type="scientific">Capitella teleta</name>
    <name type="common">Polychaete worm</name>
    <dbReference type="NCBI Taxonomy" id="283909"/>
    <lineage>
        <taxon>Eukaryota</taxon>
        <taxon>Metazoa</taxon>
        <taxon>Spiralia</taxon>
        <taxon>Lophotrochozoa</taxon>
        <taxon>Annelida</taxon>
        <taxon>Polychaeta</taxon>
        <taxon>Sedentaria</taxon>
        <taxon>Scolecida</taxon>
        <taxon>Capitellidae</taxon>
        <taxon>Capitella</taxon>
    </lineage>
</organism>
<sequence length="165" mass="18021">MKFHLFLLSTKEQESNPYAVIDALKTYENSVKHKHDNKFLGQDSIEDLTSVGGSDSDQSRGPSMIEDTPPVTPGAGAMGIQPPNAKRITPPPPPKHDQPPPPPVVHKPAPIAQPENGQLEDVAKKVSKVAIAADAKRMTDQPPPNPRRRLGRRRRKAGRPCARNP</sequence>
<evidence type="ECO:0000313" key="4">
    <source>
        <dbReference type="Proteomes" id="UP000014760"/>
    </source>
</evidence>
<feature type="region of interest" description="Disordered" evidence="1">
    <location>
        <begin position="36"/>
        <end position="165"/>
    </location>
</feature>
<feature type="compositionally biased region" description="Pro residues" evidence="1">
    <location>
        <begin position="89"/>
        <end position="105"/>
    </location>
</feature>
<dbReference type="EMBL" id="AMQN01023709">
    <property type="status" value="NOT_ANNOTATED_CDS"/>
    <property type="molecule type" value="Genomic_DNA"/>
</dbReference>
<gene>
    <name evidence="2" type="ORF">CAPTEDRAFT_217110</name>
</gene>
<accession>R7UEQ7</accession>
<dbReference type="AlphaFoldDB" id="R7UEQ7"/>
<feature type="compositionally biased region" description="Polar residues" evidence="1">
    <location>
        <begin position="51"/>
        <end position="61"/>
    </location>
</feature>
<dbReference type="HOGENOM" id="CLU_1612370_0_0_1"/>
<protein>
    <submittedName>
        <fullName evidence="2 3">Uncharacterized protein</fullName>
    </submittedName>
</protein>
<dbReference type="EnsemblMetazoa" id="CapteT217110">
    <property type="protein sequence ID" value="CapteP217110"/>
    <property type="gene ID" value="CapteG217110"/>
</dbReference>
<keyword evidence="4" id="KW-1185">Reference proteome</keyword>
<evidence type="ECO:0000256" key="1">
    <source>
        <dbReference type="SAM" id="MobiDB-lite"/>
    </source>
</evidence>
<dbReference type="Proteomes" id="UP000014760">
    <property type="component" value="Unassembled WGS sequence"/>
</dbReference>
<evidence type="ECO:0000313" key="3">
    <source>
        <dbReference type="EnsemblMetazoa" id="CapteP217110"/>
    </source>
</evidence>
<reference evidence="3" key="3">
    <citation type="submission" date="2015-06" db="UniProtKB">
        <authorList>
            <consortium name="EnsemblMetazoa"/>
        </authorList>
    </citation>
    <scope>IDENTIFICATION</scope>
</reference>
<proteinExistence type="predicted"/>
<reference evidence="4" key="1">
    <citation type="submission" date="2012-12" db="EMBL/GenBank/DDBJ databases">
        <authorList>
            <person name="Hellsten U."/>
            <person name="Grimwood J."/>
            <person name="Chapman J.A."/>
            <person name="Shapiro H."/>
            <person name="Aerts A."/>
            <person name="Otillar R.P."/>
            <person name="Terry A.Y."/>
            <person name="Boore J.L."/>
            <person name="Simakov O."/>
            <person name="Marletaz F."/>
            <person name="Cho S.-J."/>
            <person name="Edsinger-Gonzales E."/>
            <person name="Havlak P."/>
            <person name="Kuo D.-H."/>
            <person name="Larsson T."/>
            <person name="Lv J."/>
            <person name="Arendt D."/>
            <person name="Savage R."/>
            <person name="Osoegawa K."/>
            <person name="de Jong P."/>
            <person name="Lindberg D.R."/>
            <person name="Seaver E.C."/>
            <person name="Weisblat D.A."/>
            <person name="Putnam N.H."/>
            <person name="Grigoriev I.V."/>
            <person name="Rokhsar D.S."/>
        </authorList>
    </citation>
    <scope>NUCLEOTIDE SEQUENCE</scope>
    <source>
        <strain evidence="4">I ESC-2004</strain>
    </source>
</reference>